<keyword evidence="3" id="KW-0413">Isomerase</keyword>
<dbReference type="GO" id="GO:0016853">
    <property type="term" value="F:isomerase activity"/>
    <property type="evidence" value="ECO:0007669"/>
    <property type="project" value="UniProtKB-KW"/>
</dbReference>
<dbReference type="AlphaFoldDB" id="A0A4R7UU82"/>
<comment type="caution">
    <text evidence="3">The sequence shown here is derived from an EMBL/GenBank/DDBJ whole genome shotgun (WGS) entry which is preliminary data.</text>
</comment>
<evidence type="ECO:0000256" key="2">
    <source>
        <dbReference type="SAM" id="MobiDB-lite"/>
    </source>
</evidence>
<protein>
    <submittedName>
        <fullName evidence="3">6-phosphogluconolactonase (Cycloisomerase 2 family)</fullName>
    </submittedName>
</protein>
<gene>
    <name evidence="3" type="ORF">CLV71_12612</name>
</gene>
<dbReference type="OrthoDB" id="9790815at2"/>
<dbReference type="Gene3D" id="2.130.10.10">
    <property type="entry name" value="YVTN repeat-like/Quinoprotein amine dehydrogenase"/>
    <property type="match status" value="1"/>
</dbReference>
<dbReference type="InterPro" id="IPR011048">
    <property type="entry name" value="Haem_d1_sf"/>
</dbReference>
<dbReference type="PANTHER" id="PTHR30344">
    <property type="entry name" value="6-PHOSPHOGLUCONOLACTONASE-RELATED"/>
    <property type="match status" value="1"/>
</dbReference>
<dbReference type="InterPro" id="IPR015943">
    <property type="entry name" value="WD40/YVTN_repeat-like_dom_sf"/>
</dbReference>
<keyword evidence="4" id="KW-1185">Reference proteome</keyword>
<reference evidence="3 4" key="1">
    <citation type="submission" date="2019-03" db="EMBL/GenBank/DDBJ databases">
        <title>Genomic Encyclopedia of Archaeal and Bacterial Type Strains, Phase II (KMG-II): from individual species to whole genera.</title>
        <authorList>
            <person name="Goeker M."/>
        </authorList>
    </citation>
    <scope>NUCLEOTIDE SEQUENCE [LARGE SCALE GENOMIC DNA]</scope>
    <source>
        <strain evidence="3 4">DSM 45499</strain>
    </source>
</reference>
<dbReference type="EMBL" id="SOCP01000026">
    <property type="protein sequence ID" value="TDV38627.1"/>
    <property type="molecule type" value="Genomic_DNA"/>
</dbReference>
<evidence type="ECO:0000313" key="4">
    <source>
        <dbReference type="Proteomes" id="UP000294927"/>
    </source>
</evidence>
<proteinExistence type="inferred from homology"/>
<evidence type="ECO:0000313" key="3">
    <source>
        <dbReference type="EMBL" id="TDV38627.1"/>
    </source>
</evidence>
<dbReference type="InterPro" id="IPR050282">
    <property type="entry name" value="Cycloisomerase_2"/>
</dbReference>
<organism evidence="3 4">
    <name type="scientific">Actinophytocola oryzae</name>
    <dbReference type="NCBI Taxonomy" id="502181"/>
    <lineage>
        <taxon>Bacteria</taxon>
        <taxon>Bacillati</taxon>
        <taxon>Actinomycetota</taxon>
        <taxon>Actinomycetes</taxon>
        <taxon>Pseudonocardiales</taxon>
        <taxon>Pseudonocardiaceae</taxon>
    </lineage>
</organism>
<comment type="similarity">
    <text evidence="1">Belongs to the cycloisomerase 2 family.</text>
</comment>
<dbReference type="SUPFAM" id="SSF51004">
    <property type="entry name" value="C-terminal (heme d1) domain of cytochrome cd1-nitrite reductase"/>
    <property type="match status" value="1"/>
</dbReference>
<dbReference type="Proteomes" id="UP000294927">
    <property type="component" value="Unassembled WGS sequence"/>
</dbReference>
<dbReference type="RefSeq" id="WP_133908766.1">
    <property type="nucleotide sequence ID" value="NZ_SOCP01000026.1"/>
</dbReference>
<sequence>MDVWVGSYTSASGGNGVGISTFRRSPDGSLTPDRSLEMTSPSWLTAHPTAPVVYATNETTDGAITTVSSELEILDTTPTGGADPCHLALSADNRFLLCSNYSSGNLSVFSLDGDGRITERTDFVQHEGSGPHAERQEAAHVHMSTVRDDVVSVVDLGTDEITSYTLGDNGKLTQLSVSAMPPGTGPRQLVRRDGSDLAYVVGEVNGTLVVVREGPVGTFTPVTAVPATAKPWTGDRPNWVAHLEIRGDRLYLSNRNPDCVTEFDISGEVPVALGDHPCGAFPRHFEIVDDVIYVAAQRDDAIVAFPVGGTAVRYETGTPTFVLVR</sequence>
<dbReference type="GO" id="GO:0017057">
    <property type="term" value="F:6-phosphogluconolactonase activity"/>
    <property type="evidence" value="ECO:0007669"/>
    <property type="project" value="TreeGrafter"/>
</dbReference>
<dbReference type="PANTHER" id="PTHR30344:SF1">
    <property type="entry name" value="6-PHOSPHOGLUCONOLACTONASE"/>
    <property type="match status" value="1"/>
</dbReference>
<feature type="region of interest" description="Disordered" evidence="2">
    <location>
        <begin position="16"/>
        <end position="35"/>
    </location>
</feature>
<accession>A0A4R7UU82</accession>
<dbReference type="InterPro" id="IPR019405">
    <property type="entry name" value="Lactonase_7-beta_prop"/>
</dbReference>
<evidence type="ECO:0000256" key="1">
    <source>
        <dbReference type="ARBA" id="ARBA00005564"/>
    </source>
</evidence>
<dbReference type="Pfam" id="PF10282">
    <property type="entry name" value="Lactonase"/>
    <property type="match status" value="1"/>
</dbReference>
<name>A0A4R7UU82_9PSEU</name>